<evidence type="ECO:0000256" key="5">
    <source>
        <dbReference type="ARBA" id="ARBA00022741"/>
    </source>
</evidence>
<dbReference type="PROSITE" id="PS00211">
    <property type="entry name" value="ABC_TRANSPORTER_1"/>
    <property type="match status" value="2"/>
</dbReference>
<dbReference type="GO" id="GO:0016020">
    <property type="term" value="C:membrane"/>
    <property type="evidence" value="ECO:0007669"/>
    <property type="project" value="UniProtKB-SubCell"/>
</dbReference>
<dbReference type="InterPro" id="IPR003593">
    <property type="entry name" value="AAA+_ATPase"/>
</dbReference>
<protein>
    <recommendedName>
        <fullName evidence="15">Multidrug resistance-associated protein 4</fullName>
    </recommendedName>
</protein>
<reference evidence="13" key="3">
    <citation type="submission" date="2023-05" db="EMBL/GenBank/DDBJ databases">
        <authorList>
            <person name="Smith C.H."/>
        </authorList>
    </citation>
    <scope>NUCLEOTIDE SEQUENCE</scope>
    <source>
        <strain evidence="13">CHS0354</strain>
        <tissue evidence="13">Mantle</tissue>
    </source>
</reference>
<evidence type="ECO:0000259" key="11">
    <source>
        <dbReference type="PROSITE" id="PS50893"/>
    </source>
</evidence>
<reference evidence="13" key="2">
    <citation type="journal article" date="2021" name="Genome Biol. Evol.">
        <title>Developing a high-quality reference genome for a parasitic bivalve with doubly uniparental inheritance (Bivalvia: Unionida).</title>
        <authorList>
            <person name="Smith C.H."/>
        </authorList>
    </citation>
    <scope>NUCLEOTIDE SEQUENCE</scope>
    <source>
        <strain evidence="13">CHS0354</strain>
        <tissue evidence="13">Mantle</tissue>
    </source>
</reference>
<dbReference type="CDD" id="cd18579">
    <property type="entry name" value="ABC_6TM_ABCC_D1"/>
    <property type="match status" value="1"/>
</dbReference>
<keyword evidence="3" id="KW-0813">Transport</keyword>
<dbReference type="PANTHER" id="PTHR24223">
    <property type="entry name" value="ATP-BINDING CASSETTE SUB-FAMILY C"/>
    <property type="match status" value="1"/>
</dbReference>
<evidence type="ECO:0000256" key="10">
    <source>
        <dbReference type="SAM" id="Phobius"/>
    </source>
</evidence>
<dbReference type="EMBL" id="JAEAOA010001688">
    <property type="protein sequence ID" value="KAK3603099.1"/>
    <property type="molecule type" value="Genomic_DNA"/>
</dbReference>
<reference evidence="13" key="1">
    <citation type="journal article" date="2021" name="Genome Biol. Evol.">
        <title>A High-Quality Reference Genome for a Parasitic Bivalve with Doubly Uniparental Inheritance (Bivalvia: Unionida).</title>
        <authorList>
            <person name="Smith C.H."/>
        </authorList>
    </citation>
    <scope>NUCLEOTIDE SEQUENCE</scope>
    <source>
        <strain evidence="13">CHS0354</strain>
    </source>
</reference>
<evidence type="ECO:0000256" key="9">
    <source>
        <dbReference type="SAM" id="MobiDB-lite"/>
    </source>
</evidence>
<feature type="region of interest" description="Disordered" evidence="9">
    <location>
        <begin position="1354"/>
        <end position="1378"/>
    </location>
</feature>
<feature type="domain" description="ABC transporter" evidence="11">
    <location>
        <begin position="1102"/>
        <end position="1335"/>
    </location>
</feature>
<feature type="compositionally biased region" description="Basic and acidic residues" evidence="9">
    <location>
        <begin position="1354"/>
        <end position="1376"/>
    </location>
</feature>
<dbReference type="InterPro" id="IPR017871">
    <property type="entry name" value="ABC_transporter-like_CS"/>
</dbReference>
<dbReference type="SUPFAM" id="SSF90123">
    <property type="entry name" value="ABC transporter transmembrane region"/>
    <property type="match status" value="2"/>
</dbReference>
<dbReference type="Gene3D" id="3.40.50.300">
    <property type="entry name" value="P-loop containing nucleotide triphosphate hydrolases"/>
    <property type="match status" value="2"/>
</dbReference>
<evidence type="ECO:0000256" key="4">
    <source>
        <dbReference type="ARBA" id="ARBA00022692"/>
    </source>
</evidence>
<keyword evidence="4 10" id="KW-0812">Transmembrane</keyword>
<comment type="similarity">
    <text evidence="2">Belongs to the ABC transporter superfamily. ABCC family. Conjugate transporter (TC 3.A.1.208) subfamily.</text>
</comment>
<name>A0AAE0T3H8_9BIVA</name>
<dbReference type="PANTHER" id="PTHR24223:SF456">
    <property type="entry name" value="MULTIDRUG RESISTANCE-ASSOCIATED PROTEIN LETHAL(2)03659"/>
    <property type="match status" value="1"/>
</dbReference>
<dbReference type="FunFam" id="1.20.1560.10:FF:000026">
    <property type="entry name" value="Multidrug resistance-associated protein lethal(2)03659"/>
    <property type="match status" value="1"/>
</dbReference>
<evidence type="ECO:0000259" key="12">
    <source>
        <dbReference type="PROSITE" id="PS50929"/>
    </source>
</evidence>
<dbReference type="SUPFAM" id="SSF52540">
    <property type="entry name" value="P-loop containing nucleoside triphosphate hydrolases"/>
    <property type="match status" value="2"/>
</dbReference>
<feature type="transmembrane region" description="Helical" evidence="10">
    <location>
        <begin position="216"/>
        <end position="234"/>
    </location>
</feature>
<evidence type="ECO:0000256" key="8">
    <source>
        <dbReference type="ARBA" id="ARBA00023136"/>
    </source>
</evidence>
<keyword evidence="8 10" id="KW-0472">Membrane</keyword>
<dbReference type="FunFam" id="3.40.50.300:FF:001726">
    <property type="entry name" value="Multidrug resistance-associated protein 4"/>
    <property type="match status" value="1"/>
</dbReference>
<evidence type="ECO:0000256" key="2">
    <source>
        <dbReference type="ARBA" id="ARBA00009726"/>
    </source>
</evidence>
<sequence>MPETNEDLQKEAGETVNKRPLRCPYNDTNWISRLSFWWLNSLFKLGFTRQLKVDDLYDVLPQDESKHLADKLEKFWSMERLKKRPSLFRAVLLAFKKECLLPGICLIFSEAIRVLQPYFVGEIISYFSIDTQMSRQDVYMYAIALGVMGMIQLCIMPLYFYSMHRVAMQMKAAVGAIIYRKILKMSSYSLHRTSSGQIVNMLSTDVNKFDYATETFHFIWIAPIEIAIVLYLIYRRVGIAALFTLAVILSVVPLQFLLGYLFGKLRTRIGGKKDKRTLLMNEIIAGMRVIKMYCWEKPFSHLITQLRRQELRQVWNASMLKSLNSSIFLASGRLLALVVFAAAWKMGLPLTARTVFSSVGWIEILRISVFLFLFYAIEDNTQLVASLKRIQRVLLLDDMDGTKNKEDRGPVRISDSNVAVEMNNMTAFWDSHQHSHQSSDKEQNDQAGIALMGDDLHVTSFGLKSISLQVRKGELLAVIGPVGAGKSSLLMSLLGELPPLEGGVTLNGCLGYVSQQPWVFSGTLRENILFGSPYDKSKYDQIVQCCALIKDIEQLRYGDLTLVGERGLCLSGGQKARVTLARCLYQDADILLLDDPLSAVDTEVGRHLFSRCICDYLKDKTRILVTHQLQYLKKADRILILKEGVIGDIGTFDELSARGIEFYELLEDPDHKEQDSHDSDVKEDLIESDGQIKAEESEQLAEEDQSEGRVGISIYRQYLASCSGYITIPAVLLIGFTIHGAYIAADWCLARWAEFHELQTFSNLSSSSTSSNCENCSTIPGPLNTSSLVSLTFPMTVMPNITMPTQNGSLHLSQESGFLSDYYMTLYTVLSTSYLGLVFFLTALFYSFATLASRRLHDKMFWIVLGAKSRFFDSNPVGRILNRFSRDIGFIDEILPRIFFVVVELTIRLIGLILTTCIINPWLLIPVLIMTVFIVVLRYYAMHTLRETKRIEAIARSPMYSHVSDTLVGIHTIRALGKRDQFIREFDTLQNTHTSAWFIFLSSYRWFSLRSLFAVYIYFNIVIHISIIVKHGFGLTSGLLGLSINYCLIIADPFEFLVRMTAELENAMTSVERVLSYTSLEQEAAKNSPHSPHADWPQSGEITLSNLSLSYTSDGPQVLKNISCSIKSKEKIGIVGRTGAGKSSLMVAILRIAEPSGDLIIDNINVLKIGLHELRKKISVIPQDPVLFSGTLRRNLDPFDEYTDDQLWKVLSQVQLSDKVSNSQGGLSMEVSEGGQNFSVGQRQLLCLARAMLRFNKILILDEATANVDHTTDELIQQTVRDHFRHCTVLTIAHRLRTVMDSDRLMVLEHGQLVEMDKPDMLLQNPEGYFYKLVQQTGNSEAHKLQALARKERNKIEDAEDGRQQPDSVTEKHNGDDNSIDVRIII</sequence>
<evidence type="ECO:0000256" key="7">
    <source>
        <dbReference type="ARBA" id="ARBA00022989"/>
    </source>
</evidence>
<keyword evidence="7 10" id="KW-1133">Transmembrane helix</keyword>
<dbReference type="Proteomes" id="UP001195483">
    <property type="component" value="Unassembled WGS sequence"/>
</dbReference>
<gene>
    <name evidence="13" type="ORF">CHS0354_027883</name>
</gene>
<comment type="caution">
    <text evidence="13">The sequence shown here is derived from an EMBL/GenBank/DDBJ whole genome shotgun (WGS) entry which is preliminary data.</text>
</comment>
<dbReference type="Pfam" id="PF00005">
    <property type="entry name" value="ABC_tran"/>
    <property type="match status" value="2"/>
</dbReference>
<feature type="transmembrane region" description="Helical" evidence="10">
    <location>
        <begin position="725"/>
        <end position="745"/>
    </location>
</feature>
<dbReference type="InterPro" id="IPR044746">
    <property type="entry name" value="ABCC_6TM_D1"/>
</dbReference>
<evidence type="ECO:0000313" key="14">
    <source>
        <dbReference type="Proteomes" id="UP001195483"/>
    </source>
</evidence>
<feature type="transmembrane region" description="Helical" evidence="10">
    <location>
        <begin position="1007"/>
        <end position="1027"/>
    </location>
</feature>
<dbReference type="GO" id="GO:0005524">
    <property type="term" value="F:ATP binding"/>
    <property type="evidence" value="ECO:0007669"/>
    <property type="project" value="UniProtKB-KW"/>
</dbReference>
<dbReference type="Gene3D" id="1.20.1560.10">
    <property type="entry name" value="ABC transporter type 1, transmembrane domain"/>
    <property type="match status" value="2"/>
</dbReference>
<dbReference type="SMART" id="SM00382">
    <property type="entry name" value="AAA"/>
    <property type="match status" value="2"/>
</dbReference>
<dbReference type="InterPro" id="IPR003439">
    <property type="entry name" value="ABC_transporter-like_ATP-bd"/>
</dbReference>
<feature type="domain" description="ABC transporter" evidence="11">
    <location>
        <begin position="420"/>
        <end position="668"/>
    </location>
</feature>
<keyword evidence="5" id="KW-0547">Nucleotide-binding</keyword>
<organism evidence="13 14">
    <name type="scientific">Potamilus streckersoni</name>
    <dbReference type="NCBI Taxonomy" id="2493646"/>
    <lineage>
        <taxon>Eukaryota</taxon>
        <taxon>Metazoa</taxon>
        <taxon>Spiralia</taxon>
        <taxon>Lophotrochozoa</taxon>
        <taxon>Mollusca</taxon>
        <taxon>Bivalvia</taxon>
        <taxon>Autobranchia</taxon>
        <taxon>Heteroconchia</taxon>
        <taxon>Palaeoheterodonta</taxon>
        <taxon>Unionida</taxon>
        <taxon>Unionoidea</taxon>
        <taxon>Unionidae</taxon>
        <taxon>Ambleminae</taxon>
        <taxon>Lampsilini</taxon>
        <taxon>Potamilus</taxon>
    </lineage>
</organism>
<dbReference type="GO" id="GO:0016887">
    <property type="term" value="F:ATP hydrolysis activity"/>
    <property type="evidence" value="ECO:0007669"/>
    <property type="project" value="InterPro"/>
</dbReference>
<dbReference type="CDD" id="cd03244">
    <property type="entry name" value="ABCC_MRP_domain2"/>
    <property type="match status" value="1"/>
</dbReference>
<dbReference type="InterPro" id="IPR027417">
    <property type="entry name" value="P-loop_NTPase"/>
</dbReference>
<dbReference type="CDD" id="cd03250">
    <property type="entry name" value="ABCC_MRP_domain1"/>
    <property type="match status" value="1"/>
</dbReference>
<feature type="domain" description="ABC transmembrane type-1" evidence="12">
    <location>
        <begin position="104"/>
        <end position="344"/>
    </location>
</feature>
<evidence type="ECO:0008006" key="15">
    <source>
        <dbReference type="Google" id="ProtNLM"/>
    </source>
</evidence>
<dbReference type="PROSITE" id="PS50893">
    <property type="entry name" value="ABC_TRANSPORTER_2"/>
    <property type="match status" value="2"/>
</dbReference>
<dbReference type="GO" id="GO:0140359">
    <property type="term" value="F:ABC-type transporter activity"/>
    <property type="evidence" value="ECO:0007669"/>
    <property type="project" value="InterPro"/>
</dbReference>
<dbReference type="InterPro" id="IPR036640">
    <property type="entry name" value="ABC1_TM_sf"/>
</dbReference>
<dbReference type="InterPro" id="IPR011527">
    <property type="entry name" value="ABC1_TM_dom"/>
</dbReference>
<feature type="transmembrane region" description="Helical" evidence="10">
    <location>
        <begin position="894"/>
        <end position="916"/>
    </location>
</feature>
<feature type="transmembrane region" description="Helical" evidence="10">
    <location>
        <begin position="139"/>
        <end position="161"/>
    </location>
</feature>
<dbReference type="PROSITE" id="PS50929">
    <property type="entry name" value="ABC_TM1F"/>
    <property type="match status" value="2"/>
</dbReference>
<feature type="transmembrane region" description="Helical" evidence="10">
    <location>
        <begin position="240"/>
        <end position="263"/>
    </location>
</feature>
<evidence type="ECO:0000313" key="13">
    <source>
        <dbReference type="EMBL" id="KAK3603099.1"/>
    </source>
</evidence>
<feature type="transmembrane region" description="Helical" evidence="10">
    <location>
        <begin position="358"/>
        <end position="377"/>
    </location>
</feature>
<feature type="transmembrane region" description="Helical" evidence="10">
    <location>
        <begin position="327"/>
        <end position="346"/>
    </location>
</feature>
<evidence type="ECO:0000256" key="6">
    <source>
        <dbReference type="ARBA" id="ARBA00022840"/>
    </source>
</evidence>
<feature type="domain" description="ABC transmembrane type-1" evidence="12">
    <location>
        <begin position="812"/>
        <end position="1066"/>
    </location>
</feature>
<keyword evidence="6" id="KW-0067">ATP-binding</keyword>
<proteinExistence type="inferred from homology"/>
<evidence type="ECO:0000256" key="1">
    <source>
        <dbReference type="ARBA" id="ARBA00004141"/>
    </source>
</evidence>
<evidence type="ECO:0000256" key="3">
    <source>
        <dbReference type="ARBA" id="ARBA00022448"/>
    </source>
</evidence>
<feature type="transmembrane region" description="Helical" evidence="10">
    <location>
        <begin position="922"/>
        <end position="941"/>
    </location>
</feature>
<comment type="subcellular location">
    <subcellularLocation>
        <location evidence="1">Membrane</location>
        <topology evidence="1">Multi-pass membrane protein</topology>
    </subcellularLocation>
</comment>
<dbReference type="Pfam" id="PF00664">
    <property type="entry name" value="ABC_membrane"/>
    <property type="match status" value="2"/>
</dbReference>
<dbReference type="InterPro" id="IPR050173">
    <property type="entry name" value="ABC_transporter_C-like"/>
</dbReference>
<feature type="transmembrane region" description="Helical" evidence="10">
    <location>
        <begin position="826"/>
        <end position="849"/>
    </location>
</feature>
<accession>A0AAE0T3H8</accession>
<dbReference type="FunFam" id="3.40.50.300:FF:000163">
    <property type="entry name" value="Multidrug resistance-associated protein member 4"/>
    <property type="match status" value="1"/>
</dbReference>
<keyword evidence="14" id="KW-1185">Reference proteome</keyword>